<evidence type="ECO:0000256" key="2">
    <source>
        <dbReference type="ARBA" id="ARBA00022481"/>
    </source>
</evidence>
<dbReference type="Pfam" id="PF03462">
    <property type="entry name" value="PCRF"/>
    <property type="match status" value="1"/>
</dbReference>
<dbReference type="InterPro" id="IPR050057">
    <property type="entry name" value="Prokaryotic/Mito_RF"/>
</dbReference>
<evidence type="ECO:0000259" key="4">
    <source>
        <dbReference type="SMART" id="SM00937"/>
    </source>
</evidence>
<dbReference type="InterPro" id="IPR045853">
    <property type="entry name" value="Pep_chain_release_fac_I_sf"/>
</dbReference>
<comment type="similarity">
    <text evidence="1">Belongs to the prokaryotic/mitochondrial release factor family.</text>
</comment>
<evidence type="ECO:0000313" key="5">
    <source>
        <dbReference type="EMBL" id="KAJ9603901.1"/>
    </source>
</evidence>
<evidence type="ECO:0000313" key="6">
    <source>
        <dbReference type="Proteomes" id="UP001172673"/>
    </source>
</evidence>
<accession>A0AA38WZA5</accession>
<dbReference type="GO" id="GO:0016491">
    <property type="term" value="F:oxidoreductase activity"/>
    <property type="evidence" value="ECO:0007669"/>
    <property type="project" value="InterPro"/>
</dbReference>
<dbReference type="GO" id="GO:0003747">
    <property type="term" value="F:translation release factor activity"/>
    <property type="evidence" value="ECO:0007669"/>
    <property type="project" value="InterPro"/>
</dbReference>
<dbReference type="InterPro" id="IPR001155">
    <property type="entry name" value="OxRdtase_FMN_N"/>
</dbReference>
<dbReference type="Gene3D" id="3.20.20.70">
    <property type="entry name" value="Aldolase class I"/>
    <property type="match status" value="1"/>
</dbReference>
<dbReference type="SUPFAM" id="SSF51395">
    <property type="entry name" value="FMN-linked oxidoreductases"/>
    <property type="match status" value="1"/>
</dbReference>
<dbReference type="Gene3D" id="6.10.140.1950">
    <property type="match status" value="1"/>
</dbReference>
<evidence type="ECO:0000256" key="1">
    <source>
        <dbReference type="ARBA" id="ARBA00010835"/>
    </source>
</evidence>
<dbReference type="Pfam" id="PF00472">
    <property type="entry name" value="RF-1"/>
    <property type="match status" value="1"/>
</dbReference>
<dbReference type="Gene3D" id="3.30.160.20">
    <property type="match status" value="1"/>
</dbReference>
<organism evidence="5 6">
    <name type="scientific">Cladophialophora chaetospira</name>
    <dbReference type="NCBI Taxonomy" id="386627"/>
    <lineage>
        <taxon>Eukaryota</taxon>
        <taxon>Fungi</taxon>
        <taxon>Dikarya</taxon>
        <taxon>Ascomycota</taxon>
        <taxon>Pezizomycotina</taxon>
        <taxon>Eurotiomycetes</taxon>
        <taxon>Chaetothyriomycetidae</taxon>
        <taxon>Chaetothyriales</taxon>
        <taxon>Herpotrichiellaceae</taxon>
        <taxon>Cladophialophora</taxon>
    </lineage>
</organism>
<feature type="domain" description="Peptide chain release factor" evidence="4">
    <location>
        <begin position="313"/>
        <end position="431"/>
    </location>
</feature>
<gene>
    <name evidence="5" type="primary">MRF1</name>
    <name evidence="5" type="ORF">H2200_011423</name>
</gene>
<dbReference type="InterPro" id="IPR013785">
    <property type="entry name" value="Aldolase_TIM"/>
</dbReference>
<keyword evidence="3" id="KW-0648">Protein biosynthesis</keyword>
<sequence>MTQEDINDTIADHAHSAKCAIAAGFDGVEIQGGNGYLIEQFLNSNVNNSRKDAYGGPIENRARLALEILEAVSTAIGADRVGVRISPFNYHQMPEGHADPVPDFTWLLSKVDKLGLAYVSMMEPRSEPFVMSEAERLALQYGAALARGVPEDRLEDEVSVRPFRRALKHTVMFSSGGFNAENCSEPVDNGELDGIVFGRPFISNPDLVERLRNGWPLAPWDRKTFYTEGPAGYVDYPIWEASSASAASGDGRELSPILLRRARAIAADHQQLSASNAETYDVAVAKKIGELGPIVTALKEWEDAQSALKELENMLHDPSSDAELRTLAEQDIESITSQLTALFSRLKSSLIPAHPFASMPCMIEIHPGAGGSEASLFAQSLLNMYTNLCARKRWPTTLASYTPDDSTHETGLTDALLEINHPGSYDVLRTEAGVHRVQRVPATEKKGRTHTSAVSVMVLPNLPDSSDPASELDYENPDSDYYINPTEVKSQATKSSGAGGQHVNKTESAIRLTHIPTNTVVLVQEERSQHKNRDKAWRLLRAKIAQMRREAREEEIVRIRRSAMGGVARTGREDKIRTYNFSQRRVTDHRSGVDSSDLDGILGGGDSLEEVMGSVREWMDEGEIRGLVAEEEMKIAEKTGNGKK</sequence>
<keyword evidence="6" id="KW-1185">Reference proteome</keyword>
<dbReference type="AlphaFoldDB" id="A0AA38WZA5"/>
<dbReference type="SMART" id="SM00937">
    <property type="entry name" value="PCRF"/>
    <property type="match status" value="1"/>
</dbReference>
<name>A0AA38WZA5_9EURO</name>
<dbReference type="SUPFAM" id="SSF75620">
    <property type="entry name" value="Release factor"/>
    <property type="match status" value="1"/>
</dbReference>
<proteinExistence type="inferred from homology"/>
<dbReference type="EMBL" id="JAPDRK010000020">
    <property type="protein sequence ID" value="KAJ9603901.1"/>
    <property type="molecule type" value="Genomic_DNA"/>
</dbReference>
<evidence type="ECO:0000256" key="3">
    <source>
        <dbReference type="ARBA" id="ARBA00022917"/>
    </source>
</evidence>
<dbReference type="GO" id="GO:0010181">
    <property type="term" value="F:FMN binding"/>
    <property type="evidence" value="ECO:0007669"/>
    <property type="project" value="InterPro"/>
</dbReference>
<comment type="caution">
    <text evidence="5">The sequence shown here is derived from an EMBL/GenBank/DDBJ whole genome shotgun (WGS) entry which is preliminary data.</text>
</comment>
<dbReference type="Proteomes" id="UP001172673">
    <property type="component" value="Unassembled WGS sequence"/>
</dbReference>
<dbReference type="Gene3D" id="3.30.70.1660">
    <property type="match status" value="1"/>
</dbReference>
<protein>
    <submittedName>
        <fullName evidence="5">Peptide chain release factor 1, mitochondrial</fullName>
    </submittedName>
</protein>
<dbReference type="InterPro" id="IPR005139">
    <property type="entry name" value="PCRF"/>
</dbReference>
<dbReference type="PANTHER" id="PTHR43804:SF7">
    <property type="entry name" value="LD18447P"/>
    <property type="match status" value="1"/>
</dbReference>
<dbReference type="PANTHER" id="PTHR43804">
    <property type="entry name" value="LD18447P"/>
    <property type="match status" value="1"/>
</dbReference>
<dbReference type="FunFam" id="3.30.160.20:FF:000004">
    <property type="entry name" value="Peptide chain release factor 1"/>
    <property type="match status" value="1"/>
</dbReference>
<keyword evidence="2" id="KW-0488">Methylation</keyword>
<dbReference type="GO" id="GO:0005739">
    <property type="term" value="C:mitochondrion"/>
    <property type="evidence" value="ECO:0007669"/>
    <property type="project" value="UniProtKB-ARBA"/>
</dbReference>
<reference evidence="5" key="1">
    <citation type="submission" date="2022-10" db="EMBL/GenBank/DDBJ databases">
        <title>Culturing micro-colonial fungi from biological soil crusts in the Mojave desert and describing Neophaeococcomyces mojavensis, and introducing the new genera and species Taxawa tesnikishii.</title>
        <authorList>
            <person name="Kurbessoian T."/>
            <person name="Stajich J.E."/>
        </authorList>
    </citation>
    <scope>NUCLEOTIDE SEQUENCE</scope>
    <source>
        <strain evidence="5">TK_41</strain>
    </source>
</reference>
<dbReference type="GO" id="GO:0032543">
    <property type="term" value="P:mitochondrial translation"/>
    <property type="evidence" value="ECO:0007669"/>
    <property type="project" value="UniProtKB-ARBA"/>
</dbReference>
<dbReference type="Pfam" id="PF00724">
    <property type="entry name" value="Oxidored_FMN"/>
    <property type="match status" value="1"/>
</dbReference>
<dbReference type="InterPro" id="IPR000352">
    <property type="entry name" value="Pep_chain_release_fac_I"/>
</dbReference>